<gene>
    <name evidence="3" type="ORF">DEM27_09505</name>
</gene>
<proteinExistence type="predicted"/>
<sequence length="365" mass="39589">MFPVVLLTLVSTAPLRAEARAVCEELRASLAGTPTVIGNTGDVRRSANAINRLNQDIRRLRSDMRRSGCSSGSIVVFGGDNQDFCMRAEADLNDMEVEKDELLRQRSGLRNRGRSGVLAALRENGCDEQAPSDTALTETQDLRATLESDGGSIISTNRVFGAIDRQPTSLLPMEGEPLPLGEQLPLQQEGGLRTLCVRTCDGAFFPISSNATSQSFRHDAQTCAQMCPGTQTELYYHAMVGQESADMISAETGAPYTELPNAFSYRNRTSSKDSACGCNLNAYYEQKLKESNAGTLPKQTSSKSVTEIVTETKPEPRGTLDAIPEERVYDPANSKIRQVGPQFLGDDSAAIDLRNPKGSTSQPLQ</sequence>
<reference evidence="3 4" key="1">
    <citation type="submission" date="2018-05" db="EMBL/GenBank/DDBJ databases">
        <title>The draft genome of strain NS-104.</title>
        <authorList>
            <person name="Hang P."/>
            <person name="Jiang J."/>
        </authorList>
    </citation>
    <scope>NUCLEOTIDE SEQUENCE [LARGE SCALE GENOMIC DNA]</scope>
    <source>
        <strain evidence="3 4">NS-104</strain>
    </source>
</reference>
<evidence type="ECO:0000256" key="2">
    <source>
        <dbReference type="SAM" id="MobiDB-lite"/>
    </source>
</evidence>
<feature type="region of interest" description="Disordered" evidence="2">
    <location>
        <begin position="292"/>
        <end position="365"/>
    </location>
</feature>
<name>A0A2U2DTP7_9HYPH</name>
<evidence type="ECO:0008006" key="5">
    <source>
        <dbReference type="Google" id="ProtNLM"/>
    </source>
</evidence>
<dbReference type="Pfam" id="PF11064">
    <property type="entry name" value="DUF2865"/>
    <property type="match status" value="1"/>
</dbReference>
<dbReference type="InterPro" id="IPR021293">
    <property type="entry name" value="DUF2865"/>
</dbReference>
<evidence type="ECO:0000256" key="1">
    <source>
        <dbReference type="SAM" id="Coils"/>
    </source>
</evidence>
<feature type="compositionally biased region" description="Polar residues" evidence="2">
    <location>
        <begin position="292"/>
        <end position="309"/>
    </location>
</feature>
<evidence type="ECO:0000313" key="3">
    <source>
        <dbReference type="EMBL" id="PWE56599.1"/>
    </source>
</evidence>
<organism evidence="3 4">
    <name type="scientific">Metarhizobium album</name>
    <dbReference type="NCBI Taxonomy" id="2182425"/>
    <lineage>
        <taxon>Bacteria</taxon>
        <taxon>Pseudomonadati</taxon>
        <taxon>Pseudomonadota</taxon>
        <taxon>Alphaproteobacteria</taxon>
        <taxon>Hyphomicrobiales</taxon>
        <taxon>Rhizobiaceae</taxon>
        <taxon>Metarhizobium</taxon>
    </lineage>
</organism>
<dbReference type="EMBL" id="QFBC01000003">
    <property type="protein sequence ID" value="PWE56599.1"/>
    <property type="molecule type" value="Genomic_DNA"/>
</dbReference>
<keyword evidence="1" id="KW-0175">Coiled coil</keyword>
<dbReference type="AlphaFoldDB" id="A0A2U2DTP7"/>
<dbReference type="Proteomes" id="UP000245252">
    <property type="component" value="Unassembled WGS sequence"/>
</dbReference>
<accession>A0A2U2DTP7</accession>
<evidence type="ECO:0000313" key="4">
    <source>
        <dbReference type="Proteomes" id="UP000245252"/>
    </source>
</evidence>
<protein>
    <recommendedName>
        <fullName evidence="5">DUF2865 domain-containing protein</fullName>
    </recommendedName>
</protein>
<feature type="coiled-coil region" evidence="1">
    <location>
        <begin position="43"/>
        <end position="112"/>
    </location>
</feature>
<comment type="caution">
    <text evidence="3">The sequence shown here is derived from an EMBL/GenBank/DDBJ whole genome shotgun (WGS) entry which is preliminary data.</text>
</comment>
<keyword evidence="4" id="KW-1185">Reference proteome</keyword>
<feature type="compositionally biased region" description="Basic and acidic residues" evidence="2">
    <location>
        <begin position="310"/>
        <end position="329"/>
    </location>
</feature>